<evidence type="ECO:0000256" key="5">
    <source>
        <dbReference type="ARBA" id="ARBA00023098"/>
    </source>
</evidence>
<gene>
    <name evidence="9" type="ORF">LT85_0427</name>
</gene>
<evidence type="ECO:0000259" key="8">
    <source>
        <dbReference type="Pfam" id="PF04116"/>
    </source>
</evidence>
<evidence type="ECO:0000256" key="7">
    <source>
        <dbReference type="SAM" id="Phobius"/>
    </source>
</evidence>
<comment type="subcellular location">
    <subcellularLocation>
        <location evidence="1">Endomembrane system</location>
        <topology evidence="1">Multi-pass membrane protein</topology>
    </subcellularLocation>
</comment>
<evidence type="ECO:0000256" key="4">
    <source>
        <dbReference type="ARBA" id="ARBA00023002"/>
    </source>
</evidence>
<evidence type="ECO:0000256" key="3">
    <source>
        <dbReference type="ARBA" id="ARBA00022989"/>
    </source>
</evidence>
<dbReference type="Proteomes" id="UP000030302">
    <property type="component" value="Chromosome"/>
</dbReference>
<feature type="transmembrane region" description="Helical" evidence="7">
    <location>
        <begin position="37"/>
        <end position="59"/>
    </location>
</feature>
<dbReference type="GO" id="GO:0006643">
    <property type="term" value="P:membrane lipid metabolic process"/>
    <property type="evidence" value="ECO:0007669"/>
    <property type="project" value="TreeGrafter"/>
</dbReference>
<feature type="transmembrane region" description="Helical" evidence="7">
    <location>
        <begin position="79"/>
        <end position="96"/>
    </location>
</feature>
<dbReference type="PANTHER" id="PTHR21624">
    <property type="entry name" value="STEROL DESATURASE-RELATED PROTEIN"/>
    <property type="match status" value="1"/>
</dbReference>
<dbReference type="STRING" id="279058.LT85_0427"/>
<evidence type="ECO:0000313" key="9">
    <source>
        <dbReference type="EMBL" id="AIY39587.1"/>
    </source>
</evidence>
<keyword evidence="2 7" id="KW-0812">Transmembrane</keyword>
<dbReference type="OrthoDB" id="9770329at2"/>
<dbReference type="HOGENOM" id="CLU_033631_2_0_4"/>
<feature type="transmembrane region" description="Helical" evidence="7">
    <location>
        <begin position="6"/>
        <end position="25"/>
    </location>
</feature>
<keyword evidence="10" id="KW-1185">Reference proteome</keyword>
<keyword evidence="3 7" id="KW-1133">Transmembrane helix</keyword>
<reference evidence="10" key="1">
    <citation type="journal article" date="2014" name="Soil Biol. Biochem.">
        <title>Structure and function of bacterial communities in ageing soils: Insights from the Mendocino ecological staircase.</title>
        <authorList>
            <person name="Uroz S."/>
            <person name="Tech J.J."/>
            <person name="Sawaya N.A."/>
            <person name="Frey-Klett P."/>
            <person name="Leveau J.H.J."/>
        </authorList>
    </citation>
    <scope>NUCLEOTIDE SEQUENCE [LARGE SCALE GENOMIC DNA]</scope>
    <source>
        <strain evidence="10">Cal35</strain>
    </source>
</reference>
<dbReference type="Pfam" id="PF04116">
    <property type="entry name" value="FA_hydroxylase"/>
    <property type="match status" value="1"/>
</dbReference>
<evidence type="ECO:0000256" key="1">
    <source>
        <dbReference type="ARBA" id="ARBA00004127"/>
    </source>
</evidence>
<dbReference type="RefSeq" id="WP_038484705.1">
    <property type="nucleotide sequence ID" value="NZ_CP009962.1"/>
</dbReference>
<protein>
    <submittedName>
        <fullName evidence="9">Sterol desaturase</fullName>
    </submittedName>
</protein>
<name>A0A0A1F9Q5_9BURK</name>
<proteinExistence type="predicted"/>
<evidence type="ECO:0000256" key="2">
    <source>
        <dbReference type="ARBA" id="ARBA00022692"/>
    </source>
</evidence>
<keyword evidence="5" id="KW-0443">Lipid metabolism</keyword>
<dbReference type="GO" id="GO:0012505">
    <property type="term" value="C:endomembrane system"/>
    <property type="evidence" value="ECO:0007669"/>
    <property type="project" value="UniProtKB-SubCell"/>
</dbReference>
<keyword evidence="6 7" id="KW-0472">Membrane</keyword>
<feature type="transmembrane region" description="Helical" evidence="7">
    <location>
        <begin position="385"/>
        <end position="405"/>
    </location>
</feature>
<dbReference type="GO" id="GO:0008610">
    <property type="term" value="P:lipid biosynthetic process"/>
    <property type="evidence" value="ECO:0007669"/>
    <property type="project" value="InterPro"/>
</dbReference>
<accession>A0A0A1F9Q5</accession>
<dbReference type="PANTHER" id="PTHR21624:SF1">
    <property type="entry name" value="ALKYLGLYCEROL MONOOXYGENASE"/>
    <property type="match status" value="1"/>
</dbReference>
<feature type="transmembrane region" description="Helical" evidence="7">
    <location>
        <begin position="331"/>
        <end position="349"/>
    </location>
</feature>
<keyword evidence="4" id="KW-0560">Oxidoreductase</keyword>
<dbReference type="InterPro" id="IPR006694">
    <property type="entry name" value="Fatty_acid_hydroxylase"/>
</dbReference>
<evidence type="ECO:0000313" key="10">
    <source>
        <dbReference type="Proteomes" id="UP000030302"/>
    </source>
</evidence>
<sequence>MQEKVITLATPVFFLLIFIELIVGLRRRRNTYRLNDAINSISLGVLSQVSGVFMQVLRIGIYGWLAAHVGWFKLPADSIWVWISGLLLYDLCYYWLHRCGHEVNILWAAHVVHHQSEDYNLSTALRQTSSGPILGWIFYVPMALLGFPVEVFAALALIDLLYQFWVHTQQIGKLGWLDRVFVTPSNHRVHHGVNDIYLDKNYGGILILWDRIFGSFIDEREQDPVVYGTRRPLRSWNPLWANVEVYKGLWLDTWRAQKLGDKLRVWIAAPGWRPADVAAKWPNAPFDIARPLYHPQLNRAAQVYCLLQFTILLLITTHFLAAQVAMSWPAGLSYATWLTAGLWTIGGLMEMRPGYIVLETLRLGATGAGVWLAKAWFGAVSLTPLMLDGIIALSLVSMLALWLIFKRLSTMHGHLSHQ</sequence>
<evidence type="ECO:0000256" key="6">
    <source>
        <dbReference type="ARBA" id="ARBA00023136"/>
    </source>
</evidence>
<feature type="domain" description="Fatty acid hydroxylase" evidence="8">
    <location>
        <begin position="83"/>
        <end position="215"/>
    </location>
</feature>
<dbReference type="GO" id="GO:0016020">
    <property type="term" value="C:membrane"/>
    <property type="evidence" value="ECO:0007669"/>
    <property type="project" value="GOC"/>
</dbReference>
<dbReference type="AlphaFoldDB" id="A0A0A1F9Q5"/>
<dbReference type="KEGG" id="care:LT85_0427"/>
<dbReference type="GO" id="GO:0005506">
    <property type="term" value="F:iron ion binding"/>
    <property type="evidence" value="ECO:0007669"/>
    <property type="project" value="InterPro"/>
</dbReference>
<organism evidence="9 10">
    <name type="scientific">Collimonas arenae</name>
    <dbReference type="NCBI Taxonomy" id="279058"/>
    <lineage>
        <taxon>Bacteria</taxon>
        <taxon>Pseudomonadati</taxon>
        <taxon>Pseudomonadota</taxon>
        <taxon>Betaproteobacteria</taxon>
        <taxon>Burkholderiales</taxon>
        <taxon>Oxalobacteraceae</taxon>
        <taxon>Collimonas</taxon>
    </lineage>
</organism>
<dbReference type="InterPro" id="IPR051689">
    <property type="entry name" value="Sterol_desaturase/TMEM195"/>
</dbReference>
<dbReference type="EMBL" id="CP009962">
    <property type="protein sequence ID" value="AIY39587.1"/>
    <property type="molecule type" value="Genomic_DNA"/>
</dbReference>
<feature type="transmembrane region" description="Helical" evidence="7">
    <location>
        <begin position="303"/>
        <end position="325"/>
    </location>
</feature>
<dbReference type="GO" id="GO:0050479">
    <property type="term" value="F:glyceryl-ether monooxygenase activity"/>
    <property type="evidence" value="ECO:0007669"/>
    <property type="project" value="TreeGrafter"/>
</dbReference>